<comment type="catalytic activity">
    <reaction evidence="9 10">
        <text>tRNA(His) + L-histidine + ATP = L-histidyl-tRNA(His) + AMP + diphosphate + H(+)</text>
        <dbReference type="Rhea" id="RHEA:17313"/>
        <dbReference type="Rhea" id="RHEA-COMP:9665"/>
        <dbReference type="Rhea" id="RHEA-COMP:9689"/>
        <dbReference type="ChEBI" id="CHEBI:15378"/>
        <dbReference type="ChEBI" id="CHEBI:30616"/>
        <dbReference type="ChEBI" id="CHEBI:33019"/>
        <dbReference type="ChEBI" id="CHEBI:57595"/>
        <dbReference type="ChEBI" id="CHEBI:78442"/>
        <dbReference type="ChEBI" id="CHEBI:78527"/>
        <dbReference type="ChEBI" id="CHEBI:456215"/>
        <dbReference type="EC" id="6.1.1.21"/>
    </reaction>
</comment>
<comment type="caution">
    <text evidence="13">The sequence shown here is derived from an EMBL/GenBank/DDBJ whole genome shotgun (WGS) entry which is preliminary data.</text>
</comment>
<dbReference type="GO" id="GO:0000105">
    <property type="term" value="P:L-histidine biosynthetic process"/>
    <property type="evidence" value="ECO:0007669"/>
    <property type="project" value="InterPro"/>
</dbReference>
<dbReference type="InterPro" id="IPR045864">
    <property type="entry name" value="aa-tRNA-synth_II/BPL/LPL"/>
</dbReference>
<keyword evidence="3 10" id="KW-0963">Cytoplasm</keyword>
<dbReference type="AlphaFoldDB" id="A0A2R7Y0M0"/>
<dbReference type="EMBL" id="NDWU01000034">
    <property type="protein sequence ID" value="PUA30999.1"/>
    <property type="molecule type" value="Genomic_DNA"/>
</dbReference>
<evidence type="ECO:0000256" key="1">
    <source>
        <dbReference type="ARBA" id="ARBA00004496"/>
    </source>
</evidence>
<keyword evidence="5 10" id="KW-0547">Nucleotide-binding</keyword>
<evidence type="ECO:0000256" key="6">
    <source>
        <dbReference type="ARBA" id="ARBA00022840"/>
    </source>
</evidence>
<dbReference type="GO" id="GO:0005524">
    <property type="term" value="F:ATP binding"/>
    <property type="evidence" value="ECO:0007669"/>
    <property type="project" value="UniProtKB-UniRule"/>
</dbReference>
<dbReference type="Pfam" id="PF03129">
    <property type="entry name" value="HGTP_anticodon"/>
    <property type="match status" value="1"/>
</dbReference>
<dbReference type="Proteomes" id="UP000244066">
    <property type="component" value="Unassembled WGS sequence"/>
</dbReference>
<dbReference type="GO" id="GO:0004821">
    <property type="term" value="F:histidine-tRNA ligase activity"/>
    <property type="evidence" value="ECO:0007669"/>
    <property type="project" value="UniProtKB-UniRule"/>
</dbReference>
<keyword evidence="6 10" id="KW-0067">ATP-binding</keyword>
<evidence type="ECO:0000256" key="10">
    <source>
        <dbReference type="HAMAP-Rule" id="MF_00127"/>
    </source>
</evidence>
<evidence type="ECO:0000256" key="5">
    <source>
        <dbReference type="ARBA" id="ARBA00022741"/>
    </source>
</evidence>
<dbReference type="CDD" id="cd00859">
    <property type="entry name" value="HisRS_anticodon"/>
    <property type="match status" value="1"/>
</dbReference>
<dbReference type="InterPro" id="IPR004154">
    <property type="entry name" value="Anticodon-bd"/>
</dbReference>
<dbReference type="Gene3D" id="3.40.50.800">
    <property type="entry name" value="Anticodon-binding domain"/>
    <property type="match status" value="1"/>
</dbReference>
<evidence type="ECO:0000256" key="8">
    <source>
        <dbReference type="ARBA" id="ARBA00023146"/>
    </source>
</evidence>
<dbReference type="PANTHER" id="PTHR43707">
    <property type="entry name" value="HISTIDYL-TRNA SYNTHETASE"/>
    <property type="match status" value="1"/>
</dbReference>
<dbReference type="InterPro" id="IPR004516">
    <property type="entry name" value="HisRS/HisZ"/>
</dbReference>
<feature type="binding site" evidence="11">
    <location>
        <begin position="82"/>
        <end position="84"/>
    </location>
    <ligand>
        <name>L-histidine</name>
        <dbReference type="ChEBI" id="CHEBI:57595"/>
    </ligand>
</feature>
<dbReference type="SUPFAM" id="SSF52954">
    <property type="entry name" value="Class II aaRS ABD-related"/>
    <property type="match status" value="1"/>
</dbReference>
<feature type="binding site" evidence="11">
    <location>
        <position position="112"/>
    </location>
    <ligand>
        <name>L-histidine</name>
        <dbReference type="ChEBI" id="CHEBI:57595"/>
    </ligand>
</feature>
<dbReference type="HAMAP" id="MF_00127">
    <property type="entry name" value="His_tRNA_synth"/>
    <property type="match status" value="1"/>
</dbReference>
<feature type="binding site" evidence="11">
    <location>
        <begin position="273"/>
        <end position="274"/>
    </location>
    <ligand>
        <name>L-histidine</name>
        <dbReference type="ChEBI" id="CHEBI:57595"/>
    </ligand>
</feature>
<name>A0A2R7Y0M0_9ARCH</name>
<dbReference type="PROSITE" id="PS50862">
    <property type="entry name" value="AA_TRNA_LIGASE_II"/>
    <property type="match status" value="1"/>
</dbReference>
<comment type="subcellular location">
    <subcellularLocation>
        <location evidence="1 10">Cytoplasm</location>
    </subcellularLocation>
</comment>
<dbReference type="PANTHER" id="PTHR43707:SF1">
    <property type="entry name" value="HISTIDINE--TRNA LIGASE, MITOCHONDRIAL-RELATED"/>
    <property type="match status" value="1"/>
</dbReference>
<keyword evidence="4 10" id="KW-0436">Ligase</keyword>
<dbReference type="SUPFAM" id="SSF55681">
    <property type="entry name" value="Class II aaRS and biotin synthetases"/>
    <property type="match status" value="1"/>
</dbReference>
<feature type="domain" description="Aminoacyl-transfer RNA synthetases class-II family profile" evidence="12">
    <location>
        <begin position="1"/>
        <end position="336"/>
    </location>
</feature>
<feature type="binding site" evidence="11">
    <location>
        <position position="130"/>
    </location>
    <ligand>
        <name>L-histidine</name>
        <dbReference type="ChEBI" id="CHEBI:57595"/>
    </ligand>
</feature>
<accession>A0A2R7Y0M0</accession>
<evidence type="ECO:0000256" key="4">
    <source>
        <dbReference type="ARBA" id="ARBA00022598"/>
    </source>
</evidence>
<dbReference type="InterPro" id="IPR015807">
    <property type="entry name" value="His-tRNA-ligase"/>
</dbReference>
<evidence type="ECO:0000256" key="2">
    <source>
        <dbReference type="ARBA" id="ARBA00008226"/>
    </source>
</evidence>
<dbReference type="InterPro" id="IPR004517">
    <property type="entry name" value="HisZ"/>
</dbReference>
<dbReference type="InterPro" id="IPR006195">
    <property type="entry name" value="aa-tRNA-synth_II"/>
</dbReference>
<dbReference type="HAMAP" id="MF_00125">
    <property type="entry name" value="HisZ"/>
    <property type="match status" value="1"/>
</dbReference>
<evidence type="ECO:0000259" key="12">
    <source>
        <dbReference type="PROSITE" id="PS50862"/>
    </source>
</evidence>
<dbReference type="NCBIfam" id="TIGR00442">
    <property type="entry name" value="hisS"/>
    <property type="match status" value="1"/>
</dbReference>
<evidence type="ECO:0000256" key="7">
    <source>
        <dbReference type="ARBA" id="ARBA00022917"/>
    </source>
</evidence>
<evidence type="ECO:0000256" key="3">
    <source>
        <dbReference type="ARBA" id="ARBA00022490"/>
    </source>
</evidence>
<evidence type="ECO:0000256" key="11">
    <source>
        <dbReference type="PIRSR" id="PIRSR001549-1"/>
    </source>
</evidence>
<dbReference type="GO" id="GO:0006427">
    <property type="term" value="P:histidyl-tRNA aminoacylation"/>
    <property type="evidence" value="ECO:0007669"/>
    <property type="project" value="UniProtKB-UniRule"/>
</dbReference>
<dbReference type="GO" id="GO:0005737">
    <property type="term" value="C:cytoplasm"/>
    <property type="evidence" value="ECO:0007669"/>
    <property type="project" value="UniProtKB-SubCell"/>
</dbReference>
<dbReference type="Pfam" id="PF13393">
    <property type="entry name" value="tRNA-synt_His"/>
    <property type="match status" value="1"/>
</dbReference>
<evidence type="ECO:0000313" key="14">
    <source>
        <dbReference type="Proteomes" id="UP000244066"/>
    </source>
</evidence>
<dbReference type="Gene3D" id="3.30.930.10">
    <property type="entry name" value="Bira Bifunctional Protein, Domain 2"/>
    <property type="match status" value="1"/>
</dbReference>
<feature type="binding site" evidence="11">
    <location>
        <position position="269"/>
    </location>
    <ligand>
        <name>L-histidine</name>
        <dbReference type="ChEBI" id="CHEBI:57595"/>
    </ligand>
</feature>
<dbReference type="CDD" id="cd00773">
    <property type="entry name" value="HisRS-like_core"/>
    <property type="match status" value="1"/>
</dbReference>
<evidence type="ECO:0000256" key="9">
    <source>
        <dbReference type="ARBA" id="ARBA00047639"/>
    </source>
</evidence>
<protein>
    <recommendedName>
        <fullName evidence="10">Histidine--tRNA ligase</fullName>
        <ecNumber evidence="10">6.1.1.21</ecNumber>
    </recommendedName>
    <alternativeName>
        <fullName evidence="10">Histidyl-tRNA synthetase</fullName>
        <shortName evidence="10">HisRS</shortName>
    </alternativeName>
</protein>
<keyword evidence="8 10" id="KW-0030">Aminoacyl-tRNA synthetase</keyword>
<reference evidence="13 14" key="1">
    <citation type="submission" date="2017-04" db="EMBL/GenBank/DDBJ databases">
        <title>Draft Aigarchaeota genome from a New Zealand hot spring.</title>
        <authorList>
            <person name="Reysenbach A.-L."/>
            <person name="Donaho J.A."/>
            <person name="Gerhart J."/>
            <person name="Kelley J.F."/>
            <person name="Kouba K."/>
            <person name="Podar M."/>
            <person name="Stott M."/>
        </authorList>
    </citation>
    <scope>NUCLEOTIDE SEQUENCE [LARGE SCALE GENOMIC DNA]</scope>
    <source>
        <strain evidence="13">NZ13_MG1</strain>
    </source>
</reference>
<dbReference type="InterPro" id="IPR041715">
    <property type="entry name" value="HisRS-like_core"/>
</dbReference>
<comment type="similarity">
    <text evidence="2 10">Belongs to the class-II aminoacyl-tRNA synthetase family.</text>
</comment>
<dbReference type="InterPro" id="IPR036621">
    <property type="entry name" value="Anticodon-bd_dom_sf"/>
</dbReference>
<proteinExistence type="inferred from homology"/>
<dbReference type="EC" id="6.1.1.21" evidence="10"/>
<dbReference type="InterPro" id="IPR033656">
    <property type="entry name" value="HisRS_anticodon"/>
</dbReference>
<keyword evidence="7 10" id="KW-0648">Protein biosynthesis</keyword>
<sequence length="432" mass="48296">MVKKVRLSTVRGMDDLLPEDVAVKRAIEDAIRKVFNRYGYQEIETPTVEHYETFEAKSGEEIRERMFTFVDKSGRKLVLRPEMTASVARLVAMKLRSAPLPIRLGYIADCYRYDEPQWGRKRRFYHGGFELFGSSSPAADAEIIQVSRDVFDTIALKDHFFKVGHVGTLRSLMEASGMSEAEQDLALSLIDRKRVDEALSLMGECEEKKAVEKLVSVSGDAEEALRKGYDIVSPWDKAVKALDNLSEIIDMARNAGVESRLVVDLGFARGLAYYTGFIFEQYIPGIDIAFNGGGRYDKLTEMFGGKPLPAVGCAIGITRIQQYIVERVGTQGFSVPKVSAFLVSIGQESLRYAVKAAARIRAIGTAVELDVTGKKVPAAIEYCEKRGIRWLVIVGEREAQRNTVTIKDLQNRTQTEIRLDDDEALSNAFRGH</sequence>
<dbReference type="NCBIfam" id="TIGR00443">
    <property type="entry name" value="hisZ_biosyn_reg"/>
    <property type="match status" value="1"/>
</dbReference>
<organism evidence="13 14">
    <name type="scientific">Candidatus Terraquivivens tikiterensis</name>
    <dbReference type="NCBI Taxonomy" id="1980982"/>
    <lineage>
        <taxon>Archaea</taxon>
        <taxon>Nitrososphaerota</taxon>
        <taxon>Candidatus Wolframiiraptoraceae</taxon>
        <taxon>Candidatus Terraquivivens</taxon>
    </lineage>
</organism>
<gene>
    <name evidence="10" type="primary">hisS</name>
    <name evidence="13" type="ORF">B9J98_08255</name>
</gene>
<evidence type="ECO:0000313" key="13">
    <source>
        <dbReference type="EMBL" id="PUA30999.1"/>
    </source>
</evidence>
<dbReference type="PIRSF" id="PIRSF001549">
    <property type="entry name" value="His-tRNA_synth"/>
    <property type="match status" value="1"/>
</dbReference>